<evidence type="ECO:0008006" key="3">
    <source>
        <dbReference type="Google" id="ProtNLM"/>
    </source>
</evidence>
<dbReference type="InterPro" id="IPR025145">
    <property type="entry name" value="DUF4087"/>
</dbReference>
<dbReference type="EMBL" id="CADIKF010000001">
    <property type="protein sequence ID" value="CAB3745984.1"/>
    <property type="molecule type" value="Genomic_DNA"/>
</dbReference>
<proteinExistence type="predicted"/>
<dbReference type="AlphaFoldDB" id="A0A6J5CYD3"/>
<accession>A0A6J5CYD3</accession>
<organism evidence="1 2">
    <name type="scientific">Paraburkholderia solisilvae</name>
    <dbReference type="NCBI Taxonomy" id="624376"/>
    <lineage>
        <taxon>Bacteria</taxon>
        <taxon>Pseudomonadati</taxon>
        <taxon>Pseudomonadota</taxon>
        <taxon>Betaproteobacteria</taxon>
        <taxon>Burkholderiales</taxon>
        <taxon>Burkholderiaceae</taxon>
        <taxon>Paraburkholderia</taxon>
    </lineage>
</organism>
<name>A0A6J5CYD3_9BURK</name>
<dbReference type="Proteomes" id="UP000494329">
    <property type="component" value="Unassembled WGS sequence"/>
</dbReference>
<evidence type="ECO:0000313" key="2">
    <source>
        <dbReference type="Proteomes" id="UP000494329"/>
    </source>
</evidence>
<gene>
    <name evidence="1" type="ORF">LMG29739_00072</name>
</gene>
<reference evidence="1 2" key="1">
    <citation type="submission" date="2020-04" db="EMBL/GenBank/DDBJ databases">
        <authorList>
            <person name="De Canck E."/>
        </authorList>
    </citation>
    <scope>NUCLEOTIDE SEQUENCE [LARGE SCALE GENOMIC DNA]</scope>
    <source>
        <strain evidence="1 2">LMG 29739</strain>
    </source>
</reference>
<protein>
    <recommendedName>
        <fullName evidence="3">DUF4087 domain-containing protein</fullName>
    </recommendedName>
</protein>
<sequence length="74" mass="8033">MPSSLTLSDRDGTWTIASIDQQADGFAHMPDTRKGDACGCLSVETDQATMHITKVLGGRLKPVSACRRDKNLKQ</sequence>
<evidence type="ECO:0000313" key="1">
    <source>
        <dbReference type="EMBL" id="CAB3745984.1"/>
    </source>
</evidence>
<dbReference type="Pfam" id="PF13316">
    <property type="entry name" value="DUF4087"/>
    <property type="match status" value="1"/>
</dbReference>
<keyword evidence="2" id="KW-1185">Reference proteome</keyword>